<name>A0AAX6GBQ1_IRIPA</name>
<dbReference type="Proteomes" id="UP001140949">
    <property type="component" value="Unassembled WGS sequence"/>
</dbReference>
<comment type="caution">
    <text evidence="2">The sequence shown here is derived from an EMBL/GenBank/DDBJ whole genome shotgun (WGS) entry which is preliminary data.</text>
</comment>
<dbReference type="AlphaFoldDB" id="A0AAX6GBQ1"/>
<evidence type="ECO:0000256" key="1">
    <source>
        <dbReference type="SAM" id="MobiDB-lite"/>
    </source>
</evidence>
<evidence type="ECO:0000313" key="2">
    <source>
        <dbReference type="EMBL" id="KAJ6825982.1"/>
    </source>
</evidence>
<sequence length="100" mass="11163">MVPVSWLSYRPIKVSLVRLPREGGMVPDRLFPPMSSCWSKGSLERKGGTGPETPVLLMVRDRSFFSFVSWGGMGPTRAGGRRTRWYRGPRGLLQPPGSSR</sequence>
<feature type="region of interest" description="Disordered" evidence="1">
    <location>
        <begin position="79"/>
        <end position="100"/>
    </location>
</feature>
<evidence type="ECO:0000313" key="3">
    <source>
        <dbReference type="Proteomes" id="UP001140949"/>
    </source>
</evidence>
<gene>
    <name evidence="2" type="ORF">M6B38_374565</name>
</gene>
<reference evidence="2" key="1">
    <citation type="journal article" date="2023" name="GigaByte">
        <title>Genome assembly of the bearded iris, Iris pallida Lam.</title>
        <authorList>
            <person name="Bruccoleri R.E."/>
            <person name="Oakeley E.J."/>
            <person name="Faust A.M.E."/>
            <person name="Altorfer M."/>
            <person name="Dessus-Babus S."/>
            <person name="Burckhardt D."/>
            <person name="Oertli M."/>
            <person name="Naumann U."/>
            <person name="Petersen F."/>
            <person name="Wong J."/>
        </authorList>
    </citation>
    <scope>NUCLEOTIDE SEQUENCE</scope>
    <source>
        <strain evidence="2">GSM-AAB239-AS_SAM_17_03QT</strain>
    </source>
</reference>
<reference evidence="2" key="2">
    <citation type="submission" date="2023-04" db="EMBL/GenBank/DDBJ databases">
        <authorList>
            <person name="Bruccoleri R.E."/>
            <person name="Oakeley E.J."/>
            <person name="Faust A.-M."/>
            <person name="Dessus-Babus S."/>
            <person name="Altorfer M."/>
            <person name="Burckhardt D."/>
            <person name="Oertli M."/>
            <person name="Naumann U."/>
            <person name="Petersen F."/>
            <person name="Wong J."/>
        </authorList>
    </citation>
    <scope>NUCLEOTIDE SEQUENCE</scope>
    <source>
        <strain evidence="2">GSM-AAB239-AS_SAM_17_03QT</strain>
        <tissue evidence="2">Leaf</tissue>
    </source>
</reference>
<accession>A0AAX6GBQ1</accession>
<organism evidence="2 3">
    <name type="scientific">Iris pallida</name>
    <name type="common">Sweet iris</name>
    <dbReference type="NCBI Taxonomy" id="29817"/>
    <lineage>
        <taxon>Eukaryota</taxon>
        <taxon>Viridiplantae</taxon>
        <taxon>Streptophyta</taxon>
        <taxon>Embryophyta</taxon>
        <taxon>Tracheophyta</taxon>
        <taxon>Spermatophyta</taxon>
        <taxon>Magnoliopsida</taxon>
        <taxon>Liliopsida</taxon>
        <taxon>Asparagales</taxon>
        <taxon>Iridaceae</taxon>
        <taxon>Iridoideae</taxon>
        <taxon>Irideae</taxon>
        <taxon>Iris</taxon>
    </lineage>
</organism>
<keyword evidence="3" id="KW-1185">Reference proteome</keyword>
<dbReference type="EMBL" id="JANAVB010021332">
    <property type="protein sequence ID" value="KAJ6825982.1"/>
    <property type="molecule type" value="Genomic_DNA"/>
</dbReference>
<protein>
    <submittedName>
        <fullName evidence="2">Polygalacturonase inhibitor-like</fullName>
    </submittedName>
</protein>
<proteinExistence type="predicted"/>